<name>A0A9P3LNZ6_9APHY</name>
<feature type="domain" description="CxC2-like cysteine cluster KDZ transposase-associated" evidence="2">
    <location>
        <begin position="205"/>
        <end position="314"/>
    </location>
</feature>
<dbReference type="AlphaFoldDB" id="A0A9P3LNZ6"/>
<protein>
    <submittedName>
        <fullName evidence="3">CxC2 domain-containing protein</fullName>
    </submittedName>
</protein>
<sequence>MNSSRRKRQRVVDVTEEILIPSASRGTQVVHTVIDDQVSHNLRTIRRTTTPYFAPAPSAAEPVEDLSSSADDYAEFHFSAVPSDTEIERFLAAYGLEDDNNTAEEPEGDQQRTFVTLEHDSTLREWTNHTERFLDELLRLEGLRGASPTVCSLCPASQSGVPQYRCSDCFGGRLVCRGCCLRVHHDQPFHRIKEWNGQFFKKTTLQAIGLIVQLGHPHGEACASPAPGPRACLVIHTNGLHPVTILFCHCSKIVAAGDRTEQLLRAELYGASLTDPTTFCTFCVLEAFHTLTLQSKITAYDYYMALQSHTDITGLVEQYDRLKPFLRTIREWRLLKMLKRSGRGHILDAVKNVQPGDLCLRCPACPRPGVNLPDNWDSVSDDLRFMYLLILAIDANFRLKRRAVSNDARDPGLLSGRGYFAEDESYREHILQYADQEDISTCTGFAAMAHANTKFNKGYATTGVGLVLCARHGFIQPNGVGDLQKGERYCNMDYIALSALACYGPHGRLLYSYDIACQWALNLRRRVADDKFPSHLKLELPVGSELRFAIPKYHFWGHTGDDHNKYSLNLIPGVGRTDGEEVERNWWRHDATAASTREMGPGSRHDTLEDHFHWSNFTRLAGLGKLLGKRLKTALLGFTVHHRLFDEFSSGIDDHYKDSWTAQLLAYEQDETLPDPYHVEPSGLTEKEIKLRLAAQEDKDASEGRPSLHQVTPSNMLVELLEIEELKRRFHQKYPVITKEVLNLTPDIFDRRAVIRRRIQNVREIQAVYMPNVPQLLAAELPKIAAKLKAKADELSRRQRGAAATPNPSNSAAAAAYTVPPEHIPLFLPSELPPETIPDLAHNLQSTESLLREGQMRNALDKLRVHLHIKTRLVSFKARQTRHQRENMKAHEQLDTNNMKIRIHKDKYRAARQAKLRLDGPGAWETEWRRLADNDVRGLRDFDPLLTAENAELPRRQVVTEGGRQISWIWIGVGRRDDDGEAGDLGGMNEALRGEWLRARARPLRYKEEVVLVKEEQRRTVVTLNVEAAEWDRRAHLRVATCPILQQGLAAYAAEQAALLRGLGSWFQQMWQAQASSGQANPRDEGREIEVEGGTVLYSFGGDDSGDEGAGHVAPLGDFE</sequence>
<dbReference type="PANTHER" id="PTHR33104">
    <property type="entry name" value="SI:DKEY-29D5.2"/>
    <property type="match status" value="1"/>
</dbReference>
<dbReference type="InterPro" id="IPR041457">
    <property type="entry name" value="CxC2_KDZ-assoc"/>
</dbReference>
<dbReference type="Pfam" id="PF18758">
    <property type="entry name" value="KDZ"/>
    <property type="match status" value="1"/>
</dbReference>
<dbReference type="Pfam" id="PF18803">
    <property type="entry name" value="CxC2"/>
    <property type="match status" value="1"/>
</dbReference>
<proteinExistence type="predicted"/>
<comment type="caution">
    <text evidence="3">The sequence shown here is derived from an EMBL/GenBank/DDBJ whole genome shotgun (WGS) entry which is preliminary data.</text>
</comment>
<evidence type="ECO:0000313" key="3">
    <source>
        <dbReference type="EMBL" id="GJF00735.1"/>
    </source>
</evidence>
<dbReference type="OrthoDB" id="2793259at2759"/>
<organism evidence="3 4">
    <name type="scientific">Phanerochaete sordida</name>
    <dbReference type="NCBI Taxonomy" id="48140"/>
    <lineage>
        <taxon>Eukaryota</taxon>
        <taxon>Fungi</taxon>
        <taxon>Dikarya</taxon>
        <taxon>Basidiomycota</taxon>
        <taxon>Agaricomycotina</taxon>
        <taxon>Agaricomycetes</taxon>
        <taxon>Polyporales</taxon>
        <taxon>Phanerochaetaceae</taxon>
        <taxon>Phanerochaete</taxon>
    </lineage>
</organism>
<dbReference type="Proteomes" id="UP000703269">
    <property type="component" value="Unassembled WGS sequence"/>
</dbReference>
<dbReference type="EMBL" id="BPQB01000192">
    <property type="protein sequence ID" value="GJF00735.1"/>
    <property type="molecule type" value="Genomic_DNA"/>
</dbReference>
<keyword evidence="4" id="KW-1185">Reference proteome</keyword>
<gene>
    <name evidence="3" type="ORF">PsYK624_170350</name>
</gene>
<accession>A0A9P3LNZ6</accession>
<feature type="region of interest" description="Disordered" evidence="1">
    <location>
        <begin position="1100"/>
        <end position="1120"/>
    </location>
</feature>
<evidence type="ECO:0000259" key="2">
    <source>
        <dbReference type="Pfam" id="PF18803"/>
    </source>
</evidence>
<evidence type="ECO:0000256" key="1">
    <source>
        <dbReference type="SAM" id="MobiDB-lite"/>
    </source>
</evidence>
<evidence type="ECO:0000313" key="4">
    <source>
        <dbReference type="Proteomes" id="UP000703269"/>
    </source>
</evidence>
<reference evidence="3 4" key="1">
    <citation type="submission" date="2021-08" db="EMBL/GenBank/DDBJ databases">
        <title>Draft Genome Sequence of Phanerochaete sordida strain YK-624.</title>
        <authorList>
            <person name="Mori T."/>
            <person name="Dohra H."/>
            <person name="Suzuki T."/>
            <person name="Kawagishi H."/>
            <person name="Hirai H."/>
        </authorList>
    </citation>
    <scope>NUCLEOTIDE SEQUENCE [LARGE SCALE GENOMIC DNA]</scope>
    <source>
        <strain evidence="3 4">YK-624</strain>
    </source>
</reference>
<dbReference type="InterPro" id="IPR040521">
    <property type="entry name" value="KDZ"/>
</dbReference>
<dbReference type="PANTHER" id="PTHR33104:SF2">
    <property type="entry name" value="CXC3 LIKE CYSTEINE CLUSTER DOMAIN-CONTAINING PROTEIN"/>
    <property type="match status" value="1"/>
</dbReference>